<dbReference type="SUPFAM" id="SSF52540">
    <property type="entry name" value="P-loop containing nucleoside triphosphate hydrolases"/>
    <property type="match status" value="1"/>
</dbReference>
<dbReference type="AlphaFoldDB" id="A0A7V2B176"/>
<evidence type="ECO:0000313" key="4">
    <source>
        <dbReference type="EMBL" id="HER96394.1"/>
    </source>
</evidence>
<dbReference type="InterPro" id="IPR037359">
    <property type="entry name" value="NST/OST"/>
</dbReference>
<keyword evidence="2" id="KW-0325">Glycoprotein</keyword>
<dbReference type="PANTHER" id="PTHR10605">
    <property type="entry name" value="HEPARAN SULFATE SULFOTRANSFERASE"/>
    <property type="match status" value="1"/>
</dbReference>
<dbReference type="Gene3D" id="3.40.50.300">
    <property type="entry name" value="P-loop containing nucleotide triphosphate hydrolases"/>
    <property type="match status" value="1"/>
</dbReference>
<dbReference type="InterPro" id="IPR000863">
    <property type="entry name" value="Sulfotransferase_dom"/>
</dbReference>
<dbReference type="InterPro" id="IPR027417">
    <property type="entry name" value="P-loop_NTPase"/>
</dbReference>
<accession>A0A7V2B176</accession>
<sequence length="303" mass="36083">MNRLPDFLIIGAQKSATTWLAHVLRQHPRIFMPEHEPHFFNYPQPIKRYLQAFSQAHPDQLIGEKTPDYLHLSRRQIAEVRKLLPHARLIVILRNPIARAWSQARMELSVVNKRQLSQRDLLGLALHVYFARNRLRTKYAQALRRWLKFFPKEQLLVLFYEDLRKDPVDILQRVFAFLNISPLPRPQLESLVAQRVWASPEHTLPKTLRYALTKQYISQTLLLERMGWRVPSEWPRPEELQTLRTGKPWLPLAASMLTGCMTLLTLPERSLVYIGRCFPSLRLYRFYDHLQHWRFLRLGFSRK</sequence>
<proteinExistence type="predicted"/>
<name>A0A7V2B176_RHOMR</name>
<protein>
    <recommendedName>
        <fullName evidence="3">Sulfotransferase domain-containing protein</fullName>
    </recommendedName>
</protein>
<evidence type="ECO:0000256" key="2">
    <source>
        <dbReference type="ARBA" id="ARBA00023180"/>
    </source>
</evidence>
<evidence type="ECO:0000259" key="3">
    <source>
        <dbReference type="Pfam" id="PF00685"/>
    </source>
</evidence>
<evidence type="ECO:0000256" key="1">
    <source>
        <dbReference type="ARBA" id="ARBA00022679"/>
    </source>
</evidence>
<feature type="domain" description="Sulfotransferase" evidence="3">
    <location>
        <begin position="5"/>
        <end position="189"/>
    </location>
</feature>
<reference evidence="4" key="1">
    <citation type="journal article" date="2020" name="mSystems">
        <title>Genome- and Community-Level Interaction Insights into Carbon Utilization and Element Cycling Functions of Hydrothermarchaeota in Hydrothermal Sediment.</title>
        <authorList>
            <person name="Zhou Z."/>
            <person name="Liu Y."/>
            <person name="Xu W."/>
            <person name="Pan J."/>
            <person name="Luo Z.H."/>
            <person name="Li M."/>
        </authorList>
    </citation>
    <scope>NUCLEOTIDE SEQUENCE [LARGE SCALE GENOMIC DNA]</scope>
    <source>
        <strain evidence="4">SpSt-143</strain>
    </source>
</reference>
<gene>
    <name evidence="4" type="ORF">ENO59_07740</name>
</gene>
<dbReference type="GO" id="GO:0008146">
    <property type="term" value="F:sulfotransferase activity"/>
    <property type="evidence" value="ECO:0007669"/>
    <property type="project" value="InterPro"/>
</dbReference>
<dbReference type="EMBL" id="DSGB01000005">
    <property type="protein sequence ID" value="HER96394.1"/>
    <property type="molecule type" value="Genomic_DNA"/>
</dbReference>
<comment type="caution">
    <text evidence="4">The sequence shown here is derived from an EMBL/GenBank/DDBJ whole genome shotgun (WGS) entry which is preliminary data.</text>
</comment>
<dbReference type="PANTHER" id="PTHR10605:SF56">
    <property type="entry name" value="BIFUNCTIONAL HEPARAN SULFATE N-DEACETYLASE_N-SULFOTRANSFERASE"/>
    <property type="match status" value="1"/>
</dbReference>
<keyword evidence="1" id="KW-0808">Transferase</keyword>
<organism evidence="4">
    <name type="scientific">Rhodothermus marinus</name>
    <name type="common">Rhodothermus obamensis</name>
    <dbReference type="NCBI Taxonomy" id="29549"/>
    <lineage>
        <taxon>Bacteria</taxon>
        <taxon>Pseudomonadati</taxon>
        <taxon>Rhodothermota</taxon>
        <taxon>Rhodothermia</taxon>
        <taxon>Rhodothermales</taxon>
        <taxon>Rhodothermaceae</taxon>
        <taxon>Rhodothermus</taxon>
    </lineage>
</organism>
<dbReference type="Pfam" id="PF00685">
    <property type="entry name" value="Sulfotransfer_1"/>
    <property type="match status" value="1"/>
</dbReference>